<accession>A0ABT5M8Z5</accession>
<sequence>MSRPSPFEDGGRLSVSPRVRVLLTLARRYRIAQLRHAKGRCFSSSLALALEARRRGIEVELLRWRVKDTDDYSDHWAVRLDEHRALDLSSVQFDPLGRPLQMLDAYPSSFIDRRQYPASLFLDEYRRVAQHRRSRLPLAFLTLVSHRMWRHDVVLEFRRGAWISASLNTVRYLGRLAVLRLEGLRRRMDRRARQLRGEPNPQNETVL</sequence>
<evidence type="ECO:0000313" key="1">
    <source>
        <dbReference type="EMBL" id="MDD0813058.1"/>
    </source>
</evidence>
<keyword evidence="2" id="KW-1185">Reference proteome</keyword>
<proteinExistence type="predicted"/>
<gene>
    <name evidence="1" type="ORF">PSQ39_00280</name>
</gene>
<organism evidence="1 2">
    <name type="scientific">Curvibacter microcysteis</name>
    <dbReference type="NCBI Taxonomy" id="3026419"/>
    <lineage>
        <taxon>Bacteria</taxon>
        <taxon>Pseudomonadati</taxon>
        <taxon>Pseudomonadota</taxon>
        <taxon>Betaproteobacteria</taxon>
        <taxon>Burkholderiales</taxon>
        <taxon>Comamonadaceae</taxon>
        <taxon>Curvibacter</taxon>
    </lineage>
</organism>
<dbReference type="RefSeq" id="WP_273924595.1">
    <property type="nucleotide sequence ID" value="NZ_JAQSIO010000001.1"/>
</dbReference>
<name>A0ABT5M8Z5_9BURK</name>
<comment type="caution">
    <text evidence="1">The sequence shown here is derived from an EMBL/GenBank/DDBJ whole genome shotgun (WGS) entry which is preliminary data.</text>
</comment>
<dbReference type="Proteomes" id="UP001528672">
    <property type="component" value="Unassembled WGS sequence"/>
</dbReference>
<protein>
    <submittedName>
        <fullName evidence="1">Uncharacterized protein</fullName>
    </submittedName>
</protein>
<dbReference type="EMBL" id="JAQSIO010000001">
    <property type="protein sequence ID" value="MDD0813058.1"/>
    <property type="molecule type" value="Genomic_DNA"/>
</dbReference>
<evidence type="ECO:0000313" key="2">
    <source>
        <dbReference type="Proteomes" id="UP001528672"/>
    </source>
</evidence>
<reference evidence="1 2" key="1">
    <citation type="submission" date="2023-02" db="EMBL/GenBank/DDBJ databases">
        <title>Bacterial whole genome sequence for Curvibacter sp. HBC28.</title>
        <authorList>
            <person name="Le V."/>
            <person name="Ko S.-R."/>
            <person name="Ahn C.-Y."/>
            <person name="Oh H.-M."/>
        </authorList>
    </citation>
    <scope>NUCLEOTIDE SEQUENCE [LARGE SCALE GENOMIC DNA]</scope>
    <source>
        <strain evidence="1 2">HBC28</strain>
    </source>
</reference>